<dbReference type="AlphaFoldDB" id="U5E4I8"/>
<feature type="transmembrane region" description="Helical" evidence="2">
    <location>
        <begin position="148"/>
        <end position="169"/>
    </location>
</feature>
<dbReference type="InterPro" id="IPR046498">
    <property type="entry name" value="Rv1476-like"/>
</dbReference>
<dbReference type="EMBL" id="BAFO02000021">
    <property type="protein sequence ID" value="GAD84222.1"/>
    <property type="molecule type" value="Genomic_DNA"/>
</dbReference>
<feature type="region of interest" description="Disordered" evidence="1">
    <location>
        <begin position="174"/>
        <end position="194"/>
    </location>
</feature>
<gene>
    <name evidence="3" type="ORF">NCAST_21_01730</name>
</gene>
<evidence type="ECO:0000313" key="4">
    <source>
        <dbReference type="Proteomes" id="UP000017048"/>
    </source>
</evidence>
<keyword evidence="2" id="KW-0472">Membrane</keyword>
<dbReference type="Proteomes" id="UP000017048">
    <property type="component" value="Unassembled WGS sequence"/>
</dbReference>
<keyword evidence="4" id="KW-1185">Reference proteome</keyword>
<evidence type="ECO:0000256" key="1">
    <source>
        <dbReference type="SAM" id="MobiDB-lite"/>
    </source>
</evidence>
<evidence type="ECO:0000256" key="2">
    <source>
        <dbReference type="SAM" id="Phobius"/>
    </source>
</evidence>
<sequence>MARQTGWKMTVLHTFAPMAAELPPNIVLSSVRSDLADNHVAAPKGVNQEKLAAIVAQARSEGIPLSVVVVPGNPGHDSSLRDLATEVGKSTEGTVAVFSDDWIGTHSDSISRVRLEWAEDAAKYKGNHPEEAVQAFVGRLEQPEGVSWGAITGVLLTLTVLAIAGLYVVKARRGPDDDARDPAAVSGRDTGSLQ</sequence>
<name>U5E4I8_NOCAS</name>
<protein>
    <recommendedName>
        <fullName evidence="5">TPM domain-containing protein</fullName>
    </recommendedName>
</protein>
<proteinExistence type="predicted"/>
<keyword evidence="2" id="KW-1133">Transmembrane helix</keyword>
<accession>U5E4I8</accession>
<dbReference type="STRING" id="1824.SAMN05444423_10876"/>
<evidence type="ECO:0000313" key="3">
    <source>
        <dbReference type="EMBL" id="GAD84222.1"/>
    </source>
</evidence>
<dbReference type="Pfam" id="PF20381">
    <property type="entry name" value="Rv1476"/>
    <property type="match status" value="1"/>
</dbReference>
<dbReference type="eggNOG" id="ENOG503231N">
    <property type="taxonomic scope" value="Bacteria"/>
</dbReference>
<keyword evidence="2" id="KW-0812">Transmembrane</keyword>
<organism evidence="3 4">
    <name type="scientific">Nocardia asteroides NBRC 15531</name>
    <dbReference type="NCBI Taxonomy" id="1110697"/>
    <lineage>
        <taxon>Bacteria</taxon>
        <taxon>Bacillati</taxon>
        <taxon>Actinomycetota</taxon>
        <taxon>Actinomycetes</taxon>
        <taxon>Mycobacteriales</taxon>
        <taxon>Nocardiaceae</taxon>
        <taxon>Nocardia</taxon>
    </lineage>
</organism>
<evidence type="ECO:0008006" key="5">
    <source>
        <dbReference type="Google" id="ProtNLM"/>
    </source>
</evidence>
<reference evidence="3 4" key="1">
    <citation type="journal article" date="2014" name="BMC Genomics">
        <title>Genome based analysis of type-I polyketide synthase and nonribosomal peptide synthetase gene clusters in seven strains of five representative Nocardia species.</title>
        <authorList>
            <person name="Komaki H."/>
            <person name="Ichikawa N."/>
            <person name="Hosoyama A."/>
            <person name="Takahashi-Nakaguchi A."/>
            <person name="Matsuzawa T."/>
            <person name="Suzuki K."/>
            <person name="Fujita N."/>
            <person name="Gonoi T."/>
        </authorList>
    </citation>
    <scope>NUCLEOTIDE SEQUENCE [LARGE SCALE GENOMIC DNA]</scope>
    <source>
        <strain evidence="3 4">NBRC 15531</strain>
    </source>
</reference>
<comment type="caution">
    <text evidence="3">The sequence shown here is derived from an EMBL/GenBank/DDBJ whole genome shotgun (WGS) entry which is preliminary data.</text>
</comment>